<protein>
    <recommendedName>
        <fullName evidence="3">Secreted protein</fullName>
    </recommendedName>
</protein>
<organism evidence="2">
    <name type="scientific">Rhipicephalus appendiculatus</name>
    <name type="common">Brown ear tick</name>
    <dbReference type="NCBI Taxonomy" id="34631"/>
    <lineage>
        <taxon>Eukaryota</taxon>
        <taxon>Metazoa</taxon>
        <taxon>Ecdysozoa</taxon>
        <taxon>Arthropoda</taxon>
        <taxon>Chelicerata</taxon>
        <taxon>Arachnida</taxon>
        <taxon>Acari</taxon>
        <taxon>Parasitiformes</taxon>
        <taxon>Ixodida</taxon>
        <taxon>Ixodoidea</taxon>
        <taxon>Ixodidae</taxon>
        <taxon>Rhipicephalinae</taxon>
        <taxon>Rhipicephalus</taxon>
        <taxon>Rhipicephalus</taxon>
    </lineage>
</organism>
<name>A0A131YBG5_RHIAP</name>
<evidence type="ECO:0008006" key="3">
    <source>
        <dbReference type="Google" id="ProtNLM"/>
    </source>
</evidence>
<feature type="signal peptide" evidence="1">
    <location>
        <begin position="1"/>
        <end position="31"/>
    </location>
</feature>
<dbReference type="AlphaFoldDB" id="A0A131YBG5"/>
<reference evidence="2" key="1">
    <citation type="journal article" date="2016" name="Ticks Tick Borne Dis.">
        <title>De novo assembly and annotation of the salivary gland transcriptome of Rhipicephalus appendiculatus male and female ticks during blood feeding.</title>
        <authorList>
            <person name="de Castro M.H."/>
            <person name="de Klerk D."/>
            <person name="Pienaar R."/>
            <person name="Latif A.A."/>
            <person name="Rees D.J."/>
            <person name="Mans B.J."/>
        </authorList>
    </citation>
    <scope>NUCLEOTIDE SEQUENCE</scope>
    <source>
        <tissue evidence="2">Salivary glands</tissue>
    </source>
</reference>
<sequence>MSHPTLVLSPTNREWLILLIKLTVAATTGQAQKAQKSVHWKRRPCKIPALNAMKHLKTSFSLHKKQTQRNQLYILLALHTKVCFSFF</sequence>
<proteinExistence type="predicted"/>
<accession>A0A131YBG5</accession>
<evidence type="ECO:0000313" key="2">
    <source>
        <dbReference type="EMBL" id="JAP76703.1"/>
    </source>
</evidence>
<feature type="chain" id="PRO_5007284575" description="Secreted protein" evidence="1">
    <location>
        <begin position="32"/>
        <end position="87"/>
    </location>
</feature>
<dbReference type="EMBL" id="GEDV01011854">
    <property type="protein sequence ID" value="JAP76703.1"/>
    <property type="molecule type" value="Transcribed_RNA"/>
</dbReference>
<evidence type="ECO:0000256" key="1">
    <source>
        <dbReference type="SAM" id="SignalP"/>
    </source>
</evidence>
<keyword evidence="1" id="KW-0732">Signal</keyword>